<evidence type="ECO:0000313" key="2">
    <source>
        <dbReference type="EMBL" id="GAA4863454.1"/>
    </source>
</evidence>
<dbReference type="PANTHER" id="PTHR36302">
    <property type="entry name" value="BLR7088 PROTEIN"/>
    <property type="match status" value="1"/>
</dbReference>
<dbReference type="Pfam" id="PF04314">
    <property type="entry name" value="PCuAC"/>
    <property type="match status" value="1"/>
</dbReference>
<dbReference type="EMBL" id="BAABJY010000002">
    <property type="protein sequence ID" value="GAA4863454.1"/>
    <property type="molecule type" value="Genomic_DNA"/>
</dbReference>
<organism evidence="2 3">
    <name type="scientific">Luteimonas vadosa</name>
    <dbReference type="NCBI Taxonomy" id="1165507"/>
    <lineage>
        <taxon>Bacteria</taxon>
        <taxon>Pseudomonadati</taxon>
        <taxon>Pseudomonadota</taxon>
        <taxon>Gammaproteobacteria</taxon>
        <taxon>Lysobacterales</taxon>
        <taxon>Lysobacteraceae</taxon>
        <taxon>Luteimonas</taxon>
    </lineage>
</organism>
<protein>
    <recommendedName>
        <fullName evidence="4">Copper chaperone PCu(A)C</fullName>
    </recommendedName>
</protein>
<evidence type="ECO:0008006" key="4">
    <source>
        <dbReference type="Google" id="ProtNLM"/>
    </source>
</evidence>
<dbReference type="InterPro" id="IPR058248">
    <property type="entry name" value="Lxx211020-like"/>
</dbReference>
<accession>A0ABP9DXY7</accession>
<feature type="chain" id="PRO_5045197380" description="Copper chaperone PCu(A)C" evidence="1">
    <location>
        <begin position="29"/>
        <end position="155"/>
    </location>
</feature>
<dbReference type="InterPro" id="IPR007410">
    <property type="entry name" value="LpqE-like"/>
</dbReference>
<keyword evidence="3" id="KW-1185">Reference proteome</keyword>
<comment type="caution">
    <text evidence="2">The sequence shown here is derived from an EMBL/GenBank/DDBJ whole genome shotgun (WGS) entry which is preliminary data.</text>
</comment>
<evidence type="ECO:0000256" key="1">
    <source>
        <dbReference type="SAM" id="SignalP"/>
    </source>
</evidence>
<name>A0ABP9DXY7_9GAMM</name>
<dbReference type="PANTHER" id="PTHR36302:SF1">
    <property type="entry name" value="COPPER CHAPERONE PCU(A)C"/>
    <property type="match status" value="1"/>
</dbReference>
<evidence type="ECO:0000313" key="3">
    <source>
        <dbReference type="Proteomes" id="UP001501323"/>
    </source>
</evidence>
<proteinExistence type="predicted"/>
<gene>
    <name evidence="2" type="ORF">GCM10023332_14500</name>
</gene>
<sequence>MNPRTLPQLAFLVAIALAGALAAVQVQAAGRDCVPAVRDAWVRLPPVPMPMLAGFGRIENACAASVVIVGVRSAAFGGVELHESSVADGISRMRAVPRLRLAPRTTRRMQPGGLHLMLLRPRTMPAVGDTIAVDFDLSDGRTLRGEFVVRGADGR</sequence>
<dbReference type="Proteomes" id="UP001501323">
    <property type="component" value="Unassembled WGS sequence"/>
</dbReference>
<dbReference type="RefSeq" id="WP_345294851.1">
    <property type="nucleotide sequence ID" value="NZ_BAABJY010000002.1"/>
</dbReference>
<reference evidence="3" key="1">
    <citation type="journal article" date="2019" name="Int. J. Syst. Evol. Microbiol.">
        <title>The Global Catalogue of Microorganisms (GCM) 10K type strain sequencing project: providing services to taxonomists for standard genome sequencing and annotation.</title>
        <authorList>
            <consortium name="The Broad Institute Genomics Platform"/>
            <consortium name="The Broad Institute Genome Sequencing Center for Infectious Disease"/>
            <person name="Wu L."/>
            <person name="Ma J."/>
        </authorList>
    </citation>
    <scope>NUCLEOTIDE SEQUENCE [LARGE SCALE GENOMIC DNA]</scope>
    <source>
        <strain evidence="3">JCM 18392</strain>
    </source>
</reference>
<dbReference type="InterPro" id="IPR036182">
    <property type="entry name" value="PCuAC_sf"/>
</dbReference>
<dbReference type="SUPFAM" id="SSF110087">
    <property type="entry name" value="DR1885-like metal-binding protein"/>
    <property type="match status" value="1"/>
</dbReference>
<keyword evidence="1" id="KW-0732">Signal</keyword>
<dbReference type="Gene3D" id="2.60.40.1890">
    <property type="entry name" value="PCu(A)C copper chaperone"/>
    <property type="match status" value="1"/>
</dbReference>
<feature type="signal peptide" evidence="1">
    <location>
        <begin position="1"/>
        <end position="28"/>
    </location>
</feature>